<name>A0A644Z739_9ZZZZ</name>
<sequence>MTIKDNNYRNFSNRAPFNNIPAKADEELVPVVLTKEMKETLKPLGFDSENVETWTFPHGKKVPVVSVPNKKGFMDVYMKFFYSEVERYLKRKEEVKSEDLSLDKFLEDIDDEDGNGFDPTGTTALEDEAFLMQVFDMLVADLSAQDENMGKIIRLLSEGFQKKEILDKLDIGKGKTQGYAFIEKTQKIARDIYNSKYRW</sequence>
<reference evidence="1" key="1">
    <citation type="submission" date="2019-08" db="EMBL/GenBank/DDBJ databases">
        <authorList>
            <person name="Kucharzyk K."/>
            <person name="Murdoch R.W."/>
            <person name="Higgins S."/>
            <person name="Loffler F."/>
        </authorList>
    </citation>
    <scope>NUCLEOTIDE SEQUENCE</scope>
</reference>
<protein>
    <submittedName>
        <fullName evidence="1">Uncharacterized protein</fullName>
    </submittedName>
</protein>
<organism evidence="1">
    <name type="scientific">bioreactor metagenome</name>
    <dbReference type="NCBI Taxonomy" id="1076179"/>
    <lineage>
        <taxon>unclassified sequences</taxon>
        <taxon>metagenomes</taxon>
        <taxon>ecological metagenomes</taxon>
    </lineage>
</organism>
<comment type="caution">
    <text evidence="1">The sequence shown here is derived from an EMBL/GenBank/DDBJ whole genome shotgun (WGS) entry which is preliminary data.</text>
</comment>
<accession>A0A644Z739</accession>
<gene>
    <name evidence="1" type="ORF">SDC9_83221</name>
</gene>
<dbReference type="AlphaFoldDB" id="A0A644Z739"/>
<evidence type="ECO:0000313" key="1">
    <source>
        <dbReference type="EMBL" id="MPM36622.1"/>
    </source>
</evidence>
<proteinExistence type="predicted"/>
<dbReference type="EMBL" id="VSSQ01007668">
    <property type="protein sequence ID" value="MPM36622.1"/>
    <property type="molecule type" value="Genomic_DNA"/>
</dbReference>